<dbReference type="InterPro" id="IPR014142">
    <property type="entry name" value="TrbG_Ti"/>
</dbReference>
<organism evidence="5 6">
    <name type="scientific">Duganella phyllosphaerae</name>
    <dbReference type="NCBI Taxonomy" id="762836"/>
    <lineage>
        <taxon>Bacteria</taxon>
        <taxon>Pseudomonadati</taxon>
        <taxon>Pseudomonadota</taxon>
        <taxon>Betaproteobacteria</taxon>
        <taxon>Burkholderiales</taxon>
        <taxon>Oxalobacteraceae</taxon>
        <taxon>Telluria group</taxon>
        <taxon>Duganella</taxon>
    </lineage>
</organism>
<feature type="signal peptide" evidence="4">
    <location>
        <begin position="1"/>
        <end position="23"/>
    </location>
</feature>
<keyword evidence="6" id="KW-1185">Reference proteome</keyword>
<feature type="chain" id="PRO_5009206768" evidence="4">
    <location>
        <begin position="24"/>
        <end position="312"/>
    </location>
</feature>
<protein>
    <submittedName>
        <fullName evidence="5">Type IV secretion system protein virB9</fullName>
    </submittedName>
</protein>
<accession>A0A1E7WBX0</accession>
<dbReference type="Pfam" id="PF03524">
    <property type="entry name" value="CagX"/>
    <property type="match status" value="1"/>
</dbReference>
<comment type="caution">
    <text evidence="5">The sequence shown here is derived from an EMBL/GenBank/DDBJ whole genome shotgun (WGS) entry which is preliminary data.</text>
</comment>
<dbReference type="AlphaFoldDB" id="A0A1E7WBX0"/>
<evidence type="ECO:0000313" key="5">
    <source>
        <dbReference type="EMBL" id="OEZ94473.1"/>
    </source>
</evidence>
<dbReference type="InterPro" id="IPR010258">
    <property type="entry name" value="Conjugal_tfr_TrbG/VirB9/CagX"/>
</dbReference>
<dbReference type="NCBIfam" id="TIGR02775">
    <property type="entry name" value="TrbG_Ti"/>
    <property type="match status" value="1"/>
</dbReference>
<dbReference type="EMBL" id="LROM01000132">
    <property type="protein sequence ID" value="OEZ94473.1"/>
    <property type="molecule type" value="Genomic_DNA"/>
</dbReference>
<dbReference type="NCBIfam" id="NF010460">
    <property type="entry name" value="PRK13885.1"/>
    <property type="match status" value="1"/>
</dbReference>
<feature type="region of interest" description="Disordered" evidence="3">
    <location>
        <begin position="29"/>
        <end position="48"/>
    </location>
</feature>
<gene>
    <name evidence="5" type="primary">virB9</name>
    <name evidence="5" type="ORF">DUPY_45610</name>
</gene>
<dbReference type="InterPro" id="IPR038161">
    <property type="entry name" value="VirB9/CagX/TrbG_C_sf"/>
</dbReference>
<evidence type="ECO:0000256" key="3">
    <source>
        <dbReference type="SAM" id="MobiDB-lite"/>
    </source>
</evidence>
<dbReference type="InterPro" id="IPR033645">
    <property type="entry name" value="VirB9/CagX/TrbG_C"/>
</dbReference>
<evidence type="ECO:0000256" key="1">
    <source>
        <dbReference type="ARBA" id="ARBA00006135"/>
    </source>
</evidence>
<dbReference type="Proteomes" id="UP000175989">
    <property type="component" value="Unassembled WGS sequence"/>
</dbReference>
<name>A0A1E7WBX0_9BURK</name>
<dbReference type="PATRIC" id="fig|762836.4.peg.4692"/>
<evidence type="ECO:0000256" key="4">
    <source>
        <dbReference type="SAM" id="SignalP"/>
    </source>
</evidence>
<sequence length="312" mass="34157">MMRKLLTILSLCALAPLVPIAAAQDTAAKAAKPLPTPTSDDPADAYFDRKNPRLTAQDKEALAIAQRWEKGAATGVKPFAGPAGAVLFIYGVQQASVVCAVLQVCDIALQPGEQVNNLHVGDPRFTVEPAVSGAGATEVQHLILKPLDVGLQTNLVITTSRRTYHIRLSSHRTEFMPQVSFTYPEDALAKWDVVRAREKKERQERTIAETGEYLGDLNFKYEVAGTAPWKPVRVFNDGVKTVIQMPAAMAQTEAPILLVVRKEGGWFSGDETVMVNYRLQGDRYIVDTVFDKAILITGVGRDQDRVTITKGK</sequence>
<evidence type="ECO:0000256" key="2">
    <source>
        <dbReference type="ARBA" id="ARBA00022729"/>
    </source>
</evidence>
<dbReference type="CDD" id="cd06911">
    <property type="entry name" value="VirB9_CagX_TrbG"/>
    <property type="match status" value="1"/>
</dbReference>
<keyword evidence="2 4" id="KW-0732">Signal</keyword>
<reference evidence="6" key="1">
    <citation type="journal article" date="2016" name="Front. Microbiol.">
        <title>Molecular Keys to the Janthinobacterium and Duganella spp. Interaction with the Plant Pathogen Fusarium graminearum.</title>
        <authorList>
            <person name="Haack F.S."/>
            <person name="Poehlein A."/>
            <person name="Kroger C."/>
            <person name="Voigt C.A."/>
            <person name="Piepenbring M."/>
            <person name="Bode H.B."/>
            <person name="Daniel R."/>
            <person name="Schafer W."/>
            <person name="Streit W.R."/>
        </authorList>
    </citation>
    <scope>NUCLEOTIDE SEQUENCE [LARGE SCALE GENOMIC DNA]</scope>
    <source>
        <strain evidence="6">T54</strain>
    </source>
</reference>
<evidence type="ECO:0000313" key="6">
    <source>
        <dbReference type="Proteomes" id="UP000175989"/>
    </source>
</evidence>
<comment type="similarity">
    <text evidence="1">Belongs to the TrbG/VirB9 family.</text>
</comment>
<dbReference type="Gene3D" id="2.60.40.2500">
    <property type="match status" value="1"/>
</dbReference>
<proteinExistence type="inferred from homology"/>